<feature type="transmembrane region" description="Helical" evidence="6">
    <location>
        <begin position="165"/>
        <end position="186"/>
    </location>
</feature>
<keyword evidence="10" id="KW-1185">Reference proteome</keyword>
<dbReference type="EMBL" id="BAABWU010000023">
    <property type="protein sequence ID" value="GAA6198514.1"/>
    <property type="molecule type" value="Genomic_DNA"/>
</dbReference>
<dbReference type="Pfam" id="PF02518">
    <property type="entry name" value="HATPase_c"/>
    <property type="match status" value="1"/>
</dbReference>
<feature type="transmembrane region" description="Helical" evidence="6">
    <location>
        <begin position="110"/>
        <end position="127"/>
    </location>
</feature>
<feature type="modified residue" description="4-aspartylphosphate" evidence="5">
    <location>
        <position position="649"/>
    </location>
</feature>
<dbReference type="InterPro" id="IPR004358">
    <property type="entry name" value="Sig_transdc_His_kin-like_C"/>
</dbReference>
<protein>
    <recommendedName>
        <fullName evidence="2">histidine kinase</fullName>
        <ecNumber evidence="2">2.7.13.3</ecNumber>
    </recommendedName>
</protein>
<gene>
    <name evidence="9" type="ORF">NBRC116598_39590</name>
</gene>
<dbReference type="InterPro" id="IPR011006">
    <property type="entry name" value="CheY-like_superfamily"/>
</dbReference>
<comment type="caution">
    <text evidence="9">The sequence shown here is derived from an EMBL/GenBank/DDBJ whole genome shotgun (WGS) entry which is preliminary data.</text>
</comment>
<dbReference type="RefSeq" id="WP_353402405.1">
    <property type="nucleotide sequence ID" value="NZ_BAABWU010000023.1"/>
</dbReference>
<evidence type="ECO:0000256" key="2">
    <source>
        <dbReference type="ARBA" id="ARBA00012438"/>
    </source>
</evidence>
<dbReference type="Proteomes" id="UP001441944">
    <property type="component" value="Unassembled WGS sequence"/>
</dbReference>
<evidence type="ECO:0000256" key="6">
    <source>
        <dbReference type="SAM" id="Phobius"/>
    </source>
</evidence>
<dbReference type="InterPro" id="IPR003594">
    <property type="entry name" value="HATPase_dom"/>
</dbReference>
<dbReference type="SUPFAM" id="SSF52172">
    <property type="entry name" value="CheY-like"/>
    <property type="match status" value="1"/>
</dbReference>
<evidence type="ECO:0000256" key="3">
    <source>
        <dbReference type="ARBA" id="ARBA00022553"/>
    </source>
</evidence>
<dbReference type="SUPFAM" id="SSF47384">
    <property type="entry name" value="Homodimeric domain of signal transducing histidine kinase"/>
    <property type="match status" value="1"/>
</dbReference>
<proteinExistence type="predicted"/>
<evidence type="ECO:0000259" key="7">
    <source>
        <dbReference type="PROSITE" id="PS50109"/>
    </source>
</evidence>
<dbReference type="SMART" id="SM00387">
    <property type="entry name" value="HATPase_c"/>
    <property type="match status" value="1"/>
</dbReference>
<reference evidence="9 10" key="1">
    <citation type="submission" date="2024-04" db="EMBL/GenBank/DDBJ databases">
        <title>Draft genome sequence of Pseudophaeobacter arcticus NBRC 116598.</title>
        <authorList>
            <person name="Miyakawa T."/>
            <person name="Kusuya Y."/>
            <person name="Miura T."/>
        </authorList>
    </citation>
    <scope>NUCLEOTIDE SEQUENCE [LARGE SCALE GENOMIC DNA]</scope>
    <source>
        <strain evidence="9 10">SU-CL00105</strain>
    </source>
</reference>
<dbReference type="Gene3D" id="3.30.565.10">
    <property type="entry name" value="Histidine kinase-like ATPase, C-terminal domain"/>
    <property type="match status" value="1"/>
</dbReference>
<dbReference type="SMART" id="SM00448">
    <property type="entry name" value="REC"/>
    <property type="match status" value="1"/>
</dbReference>
<dbReference type="CDD" id="cd00082">
    <property type="entry name" value="HisKA"/>
    <property type="match status" value="1"/>
</dbReference>
<dbReference type="SUPFAM" id="SSF55874">
    <property type="entry name" value="ATPase domain of HSP90 chaperone/DNA topoisomerase II/histidine kinase"/>
    <property type="match status" value="1"/>
</dbReference>
<keyword evidence="6" id="KW-0812">Transmembrane</keyword>
<sequence>MYGKTSPTECLALEEKGDFATRQYAVTMERRFRTVSVSCNLVVVLGLLWIALGISINAPSMVIISTIAILGSIAARLLINTEYTLLARLLWYFTGLVVVMGSVFTMPPESYIELFFVVLLGGPFMTFSMRREKAMIITLLGIVFASWVMFRFLGHDYFGPPLVEVAIPVSYLSGGVLVTVFVVLVVEMMAFGELAESYSDDLLQAHQKESQANHAKSEFLAAMSHEIRTPMNGVLGMVEVLERTDLTPEQRRLLNTIKESSTSLLWIIDDILDVSRIEAGKMELFETPMRLLPLVEGAAATLRPHASQMDVDLALTIQADLPDTLRGDAGRLRQILLNLIGNAIKFSEPLAGEAAGRVRLRVEICEPGWIDFVVEDNGIGIEPEVQEAIFAPFERSAVVAKRMIKGNGLGLTIVQQLVSKMGGTVSVDSTLGEGSTFTVRLPVLEPSGPIKGPRLAGTKVVAMLPEQGRECNWPTYVLAADCDLKWVSSREEFIGLARLAGRESIFVLPDEIEDDQRSGWCRTRIEQELPDLKVLEFKSCADMLQLSSSNRWAVVQSGPVLPSELWDALENLVGYGTNKEPQTHSGTKDRATALNMTGGRILVAEDNEINRAVIESQLGLLGCTVTMTRDGAECLSAWNNGNFDMVLADCQMPVMDGFELTRAIRQIEAEQGLRHTPIVAVTANALEGEIGKCLAEGMDAFVSKPVTLAGLEAVIRQQLPASDVSAETRRWAAAQRG</sequence>
<dbReference type="CDD" id="cd16922">
    <property type="entry name" value="HATPase_EvgS-ArcB-TorS-like"/>
    <property type="match status" value="1"/>
</dbReference>
<dbReference type="Gene3D" id="1.10.287.130">
    <property type="match status" value="1"/>
</dbReference>
<dbReference type="PANTHER" id="PTHR45339:SF1">
    <property type="entry name" value="HYBRID SIGNAL TRANSDUCTION HISTIDINE KINASE J"/>
    <property type="match status" value="1"/>
</dbReference>
<dbReference type="CDD" id="cd17546">
    <property type="entry name" value="REC_hyHK_CKI1_RcsC-like"/>
    <property type="match status" value="1"/>
</dbReference>
<organism evidence="9 10">
    <name type="scientific">Pseudophaeobacter arcticus</name>
    <dbReference type="NCBI Taxonomy" id="385492"/>
    <lineage>
        <taxon>Bacteria</taxon>
        <taxon>Pseudomonadati</taxon>
        <taxon>Pseudomonadota</taxon>
        <taxon>Alphaproteobacteria</taxon>
        <taxon>Rhodobacterales</taxon>
        <taxon>Paracoccaceae</taxon>
        <taxon>Pseudophaeobacter</taxon>
    </lineage>
</organism>
<comment type="catalytic activity">
    <reaction evidence="1">
        <text>ATP + protein L-histidine = ADP + protein N-phospho-L-histidine.</text>
        <dbReference type="EC" id="2.7.13.3"/>
    </reaction>
</comment>
<evidence type="ECO:0000256" key="5">
    <source>
        <dbReference type="PROSITE-ProRule" id="PRU00169"/>
    </source>
</evidence>
<dbReference type="PRINTS" id="PR00344">
    <property type="entry name" value="BCTRLSENSOR"/>
</dbReference>
<dbReference type="SMART" id="SM00388">
    <property type="entry name" value="HisKA"/>
    <property type="match status" value="1"/>
</dbReference>
<accession>A0ABQ0ARY1</accession>
<name>A0ABQ0ARY1_9RHOB</name>
<dbReference type="PROSITE" id="PS50109">
    <property type="entry name" value="HIS_KIN"/>
    <property type="match status" value="1"/>
</dbReference>
<dbReference type="InterPro" id="IPR001789">
    <property type="entry name" value="Sig_transdc_resp-reg_receiver"/>
</dbReference>
<dbReference type="EC" id="2.7.13.3" evidence="2"/>
<dbReference type="InterPro" id="IPR036890">
    <property type="entry name" value="HATPase_C_sf"/>
</dbReference>
<feature type="domain" description="Response regulatory" evidence="8">
    <location>
        <begin position="600"/>
        <end position="719"/>
    </location>
</feature>
<keyword evidence="4" id="KW-0902">Two-component regulatory system</keyword>
<feature type="transmembrane region" description="Helical" evidence="6">
    <location>
        <begin position="58"/>
        <end position="78"/>
    </location>
</feature>
<dbReference type="Pfam" id="PF00512">
    <property type="entry name" value="HisKA"/>
    <property type="match status" value="1"/>
</dbReference>
<dbReference type="InterPro" id="IPR003661">
    <property type="entry name" value="HisK_dim/P_dom"/>
</dbReference>
<evidence type="ECO:0000256" key="1">
    <source>
        <dbReference type="ARBA" id="ARBA00000085"/>
    </source>
</evidence>
<feature type="domain" description="Histidine kinase" evidence="7">
    <location>
        <begin position="222"/>
        <end position="445"/>
    </location>
</feature>
<dbReference type="Pfam" id="PF00072">
    <property type="entry name" value="Response_reg"/>
    <property type="match status" value="1"/>
</dbReference>
<keyword evidence="6" id="KW-0472">Membrane</keyword>
<dbReference type="InterPro" id="IPR036097">
    <property type="entry name" value="HisK_dim/P_sf"/>
</dbReference>
<evidence type="ECO:0000259" key="8">
    <source>
        <dbReference type="PROSITE" id="PS50110"/>
    </source>
</evidence>
<dbReference type="PROSITE" id="PS50110">
    <property type="entry name" value="RESPONSE_REGULATORY"/>
    <property type="match status" value="1"/>
</dbReference>
<feature type="transmembrane region" description="Helical" evidence="6">
    <location>
        <begin position="134"/>
        <end position="153"/>
    </location>
</feature>
<dbReference type="Gene3D" id="3.40.50.2300">
    <property type="match status" value="1"/>
</dbReference>
<dbReference type="InterPro" id="IPR005467">
    <property type="entry name" value="His_kinase_dom"/>
</dbReference>
<keyword evidence="6" id="KW-1133">Transmembrane helix</keyword>
<feature type="transmembrane region" description="Helical" evidence="6">
    <location>
        <begin position="32"/>
        <end position="52"/>
    </location>
</feature>
<evidence type="ECO:0000256" key="4">
    <source>
        <dbReference type="ARBA" id="ARBA00023012"/>
    </source>
</evidence>
<dbReference type="PANTHER" id="PTHR45339">
    <property type="entry name" value="HYBRID SIGNAL TRANSDUCTION HISTIDINE KINASE J"/>
    <property type="match status" value="1"/>
</dbReference>
<evidence type="ECO:0000313" key="9">
    <source>
        <dbReference type="EMBL" id="GAA6198514.1"/>
    </source>
</evidence>
<feature type="transmembrane region" description="Helical" evidence="6">
    <location>
        <begin position="85"/>
        <end position="104"/>
    </location>
</feature>
<keyword evidence="3 5" id="KW-0597">Phosphoprotein</keyword>
<evidence type="ECO:0000313" key="10">
    <source>
        <dbReference type="Proteomes" id="UP001441944"/>
    </source>
</evidence>